<dbReference type="SUPFAM" id="SSF54427">
    <property type="entry name" value="NTF2-like"/>
    <property type="match status" value="1"/>
</dbReference>
<evidence type="ECO:0000313" key="1">
    <source>
        <dbReference type="EMBL" id="MBB3125706.1"/>
    </source>
</evidence>
<accession>A0A839TFU5</accession>
<dbReference type="EMBL" id="JACHXJ010000001">
    <property type="protein sequence ID" value="MBB3125706.1"/>
    <property type="molecule type" value="Genomic_DNA"/>
</dbReference>
<dbReference type="Gene3D" id="3.10.450.50">
    <property type="match status" value="1"/>
</dbReference>
<evidence type="ECO:0008006" key="3">
    <source>
        <dbReference type="Google" id="ProtNLM"/>
    </source>
</evidence>
<reference evidence="1 2" key="1">
    <citation type="submission" date="2020-08" db="EMBL/GenBank/DDBJ databases">
        <title>Genomic Encyclopedia of Type Strains, Phase III (KMG-III): the genomes of soil and plant-associated and newly described type strains.</title>
        <authorList>
            <person name="Whitman W."/>
        </authorList>
    </citation>
    <scope>NUCLEOTIDE SEQUENCE [LARGE SCALE GENOMIC DNA]</scope>
    <source>
        <strain evidence="1 2">CECT 5831</strain>
    </source>
</reference>
<name>A0A839TFU5_9BACL</name>
<dbReference type="RefSeq" id="WP_183577744.1">
    <property type="nucleotide sequence ID" value="NZ_JACHXJ010000001.1"/>
</dbReference>
<evidence type="ECO:0000313" key="2">
    <source>
        <dbReference type="Proteomes" id="UP000517523"/>
    </source>
</evidence>
<comment type="caution">
    <text evidence="1">The sequence shown here is derived from an EMBL/GenBank/DDBJ whole genome shotgun (WGS) entry which is preliminary data.</text>
</comment>
<dbReference type="InterPro" id="IPR032710">
    <property type="entry name" value="NTF2-like_dom_sf"/>
</dbReference>
<dbReference type="Proteomes" id="UP000517523">
    <property type="component" value="Unassembled WGS sequence"/>
</dbReference>
<protein>
    <recommendedName>
        <fullName evidence="3">Nuclear transport factor 2 family protein</fullName>
    </recommendedName>
</protein>
<proteinExistence type="predicted"/>
<organism evidence="1 2">
    <name type="scientific">Paenibacillus rhizosphaerae</name>
    <dbReference type="NCBI Taxonomy" id="297318"/>
    <lineage>
        <taxon>Bacteria</taxon>
        <taxon>Bacillati</taxon>
        <taxon>Bacillota</taxon>
        <taxon>Bacilli</taxon>
        <taxon>Bacillales</taxon>
        <taxon>Paenibacillaceae</taxon>
        <taxon>Paenibacillus</taxon>
    </lineage>
</organism>
<gene>
    <name evidence="1" type="ORF">FHS19_000360</name>
</gene>
<sequence>MSQDNIRYEQVKIICAEDCGNAPKKQFLRAFHVALVCNDIGFFMENITEEIQWNVIGSHVLQGKDQIFGMIEKWNHKTPTELVINNIITHGYSGSLNGILNFENNASCAFCNIYRFNSSLNKTKIKEITSFIIDISK</sequence>
<dbReference type="AlphaFoldDB" id="A0A839TFU5"/>